<dbReference type="SUPFAM" id="SSF53474">
    <property type="entry name" value="alpha/beta-Hydrolases"/>
    <property type="match status" value="1"/>
</dbReference>
<name>A0A7W9BLI6_9RHOB</name>
<dbReference type="PANTHER" id="PTHR11614">
    <property type="entry name" value="PHOSPHOLIPASE-RELATED"/>
    <property type="match status" value="1"/>
</dbReference>
<feature type="domain" description="Serine aminopeptidase S33" evidence="1">
    <location>
        <begin position="40"/>
        <end position="291"/>
    </location>
</feature>
<gene>
    <name evidence="2" type="ORF">FHS72_002388</name>
</gene>
<dbReference type="InterPro" id="IPR051044">
    <property type="entry name" value="MAG_DAG_Lipase"/>
</dbReference>
<evidence type="ECO:0000259" key="1">
    <source>
        <dbReference type="Pfam" id="PF12146"/>
    </source>
</evidence>
<dbReference type="InterPro" id="IPR029058">
    <property type="entry name" value="AB_hydrolase_fold"/>
</dbReference>
<dbReference type="GO" id="GO:0004622">
    <property type="term" value="F:phosphatidylcholine lysophospholipase activity"/>
    <property type="evidence" value="ECO:0007669"/>
    <property type="project" value="UniProtKB-EC"/>
</dbReference>
<dbReference type="InterPro" id="IPR022742">
    <property type="entry name" value="Hydrolase_4"/>
</dbReference>
<dbReference type="RefSeq" id="WP_183529322.1">
    <property type="nucleotide sequence ID" value="NZ_JACIJM010000006.1"/>
</dbReference>
<sequence length="311" mass="34183">MEIAPFYDDVAYGPAGGAAHWVTTSDGLKLRVAHWTGDAVKGTVLMFPGRTEYVEKYGDAAREFLAANYATVAIDWRGQGLADRMADDRRMGHVVQFTDYQKDVSAVLAHVKALGLPAPYYMIGHSMGGCIGLRALNDGLPVKAAAFSAPMWGIALSPVVRPSAWVLSSVAGAIGKDTIFAPGQPPVSYVLREKFDLNTLTRDRTMWDRMVNQLTKYPDLGLGGPSIRWLGESLREMLHLASLPSPKTPTVTFLGTAEDIVDVQRVKDRMAKWPNGTLHMIENGEHEVMLEIPETRAFVYKTMIAHFDAHP</sequence>
<protein>
    <submittedName>
        <fullName evidence="2">Lysophospholipase</fullName>
        <ecNumber evidence="2">3.1.1.5</ecNumber>
    </submittedName>
</protein>
<keyword evidence="3" id="KW-1185">Reference proteome</keyword>
<dbReference type="EC" id="3.1.1.5" evidence="2"/>
<dbReference type="EMBL" id="JACIJM010000006">
    <property type="protein sequence ID" value="MBB5722758.1"/>
    <property type="molecule type" value="Genomic_DNA"/>
</dbReference>
<proteinExistence type="predicted"/>
<keyword evidence="2" id="KW-0378">Hydrolase</keyword>
<dbReference type="Pfam" id="PF12146">
    <property type="entry name" value="Hydrolase_4"/>
    <property type="match status" value="1"/>
</dbReference>
<dbReference type="Gene3D" id="3.40.50.1820">
    <property type="entry name" value="alpha/beta hydrolase"/>
    <property type="match status" value="1"/>
</dbReference>
<evidence type="ECO:0000313" key="2">
    <source>
        <dbReference type="EMBL" id="MBB5722758.1"/>
    </source>
</evidence>
<dbReference type="Proteomes" id="UP000535415">
    <property type="component" value="Unassembled WGS sequence"/>
</dbReference>
<evidence type="ECO:0000313" key="3">
    <source>
        <dbReference type="Proteomes" id="UP000535415"/>
    </source>
</evidence>
<dbReference type="AlphaFoldDB" id="A0A7W9BLI6"/>
<organism evidence="2 3">
    <name type="scientific">Yoonia ponticola</name>
    <dbReference type="NCBI Taxonomy" id="1524255"/>
    <lineage>
        <taxon>Bacteria</taxon>
        <taxon>Pseudomonadati</taxon>
        <taxon>Pseudomonadota</taxon>
        <taxon>Alphaproteobacteria</taxon>
        <taxon>Rhodobacterales</taxon>
        <taxon>Paracoccaceae</taxon>
        <taxon>Yoonia</taxon>
    </lineage>
</organism>
<comment type="caution">
    <text evidence="2">The sequence shown here is derived from an EMBL/GenBank/DDBJ whole genome shotgun (WGS) entry which is preliminary data.</text>
</comment>
<accession>A0A7W9BLI6</accession>
<reference evidence="2 3" key="1">
    <citation type="submission" date="2020-08" db="EMBL/GenBank/DDBJ databases">
        <title>Genomic Encyclopedia of Type Strains, Phase IV (KMG-IV): sequencing the most valuable type-strain genomes for metagenomic binning, comparative biology and taxonomic classification.</title>
        <authorList>
            <person name="Goeker M."/>
        </authorList>
    </citation>
    <scope>NUCLEOTIDE SEQUENCE [LARGE SCALE GENOMIC DNA]</scope>
    <source>
        <strain evidence="2 3">DSM 101064</strain>
    </source>
</reference>